<dbReference type="OrthoDB" id="158258at2"/>
<dbReference type="AlphaFoldDB" id="A0A2A6RPV2"/>
<dbReference type="Proteomes" id="UP000220527">
    <property type="component" value="Unassembled WGS sequence"/>
</dbReference>
<protein>
    <submittedName>
        <fullName evidence="1">Uncharacterized protein</fullName>
    </submittedName>
</protein>
<proteinExistence type="predicted"/>
<accession>A0A2A6RPV2</accession>
<gene>
    <name evidence="1" type="ORF">CJ255_00200</name>
</gene>
<organism evidence="1 2">
    <name type="scientific">Candidatus Viridilinea mediisalina</name>
    <dbReference type="NCBI Taxonomy" id="2024553"/>
    <lineage>
        <taxon>Bacteria</taxon>
        <taxon>Bacillati</taxon>
        <taxon>Chloroflexota</taxon>
        <taxon>Chloroflexia</taxon>
        <taxon>Chloroflexales</taxon>
        <taxon>Chloroflexineae</taxon>
        <taxon>Oscillochloridaceae</taxon>
        <taxon>Candidatus Viridilinea</taxon>
    </lineage>
</organism>
<comment type="caution">
    <text evidence="1">The sequence shown here is derived from an EMBL/GenBank/DDBJ whole genome shotgun (WGS) entry which is preliminary data.</text>
</comment>
<dbReference type="RefSeq" id="WP_097642067.1">
    <property type="nucleotide sequence ID" value="NZ_NQWI01000001.1"/>
</dbReference>
<evidence type="ECO:0000313" key="1">
    <source>
        <dbReference type="EMBL" id="PDW05047.1"/>
    </source>
</evidence>
<sequence>MPVPDASQLHQLYIVEGQTIRAIAQRYRCRPAAVIAAMEAAGIARRRSGRTRAPLPAWDTEKLRQLVRAKGVRYVRAFARRHGVSKEKLAVLLGNQRLDRGRRSHQRALEHDAAIRSAYDAGAPITALAKQYGCTRRAIGYSLDRTIS</sequence>
<dbReference type="EMBL" id="NQWI01000001">
    <property type="protein sequence ID" value="PDW05047.1"/>
    <property type="molecule type" value="Genomic_DNA"/>
</dbReference>
<reference evidence="2" key="1">
    <citation type="submission" date="2017-08" db="EMBL/GenBank/DDBJ databases">
        <authorList>
            <person name="Grouzdev D.S."/>
            <person name="Gaisin V.A."/>
            <person name="Rysina M.S."/>
            <person name="Gorlenko V.M."/>
        </authorList>
    </citation>
    <scope>NUCLEOTIDE SEQUENCE [LARGE SCALE GENOMIC DNA]</scope>
    <source>
        <strain evidence="2">Kir15-3F</strain>
    </source>
</reference>
<keyword evidence="2" id="KW-1185">Reference proteome</keyword>
<evidence type="ECO:0000313" key="2">
    <source>
        <dbReference type="Proteomes" id="UP000220527"/>
    </source>
</evidence>
<name>A0A2A6RPV2_9CHLR</name>